<dbReference type="SUPFAM" id="SSF53448">
    <property type="entry name" value="Nucleotide-diphospho-sugar transferases"/>
    <property type="match status" value="1"/>
</dbReference>
<name>A0A1C3HPF3_9GAMM</name>
<organism evidence="1 2">
    <name type="scientific">Cardiobacterium hominis</name>
    <dbReference type="NCBI Taxonomy" id="2718"/>
    <lineage>
        <taxon>Bacteria</taxon>
        <taxon>Pseudomonadati</taxon>
        <taxon>Pseudomonadota</taxon>
        <taxon>Gammaproteobacteria</taxon>
        <taxon>Cardiobacteriales</taxon>
        <taxon>Cardiobacteriaceae</taxon>
        <taxon>Cardiobacterium</taxon>
    </lineage>
</organism>
<proteinExistence type="predicted"/>
<evidence type="ECO:0000313" key="2">
    <source>
        <dbReference type="Proteomes" id="UP000190837"/>
    </source>
</evidence>
<reference evidence="2" key="1">
    <citation type="submission" date="2016-04" db="EMBL/GenBank/DDBJ databases">
        <authorList>
            <person name="Tagini F."/>
        </authorList>
    </citation>
    <scope>NUCLEOTIDE SEQUENCE [LARGE SCALE GENOMIC DNA]</scope>
    <source>
        <strain evidence="2">CHUV0807</strain>
    </source>
</reference>
<dbReference type="EMBL" id="FKLO01000060">
    <property type="protein sequence ID" value="SAZ05230.1"/>
    <property type="molecule type" value="Genomic_DNA"/>
</dbReference>
<keyword evidence="1" id="KW-0808">Transferase</keyword>
<dbReference type="GO" id="GO:0016740">
    <property type="term" value="F:transferase activity"/>
    <property type="evidence" value="ECO:0007669"/>
    <property type="project" value="UniProtKB-KW"/>
</dbReference>
<sequence length="244" mass="28400">MTARYILCMKWGTKYPAEFVNRLYRMVSRHLSLPFTMVCLTDDAAGIDPAVVCHPIPPLDLPDGIPERGWRKLTTFAPDLYGLSGTALFLDLDVVILRNIDHFFTHAADDRDGVFIIRDWKRPWRMVGNSSVYRFTLGAFPALLDDFRANFHDIRARYRNEQAWLSAYLRERDALRYWPEDWCKSYKYHALYPLPLSFFLAPRRPDCDILVFHGEINPDTAIAGGGGKWYRHVRPAPWLAEFWG</sequence>
<gene>
    <name evidence="1" type="ORF">CHUV0807_1766</name>
</gene>
<protein>
    <submittedName>
        <fullName evidence="1">Glucosyltransferase Lgt6</fullName>
    </submittedName>
</protein>
<dbReference type="InterPro" id="IPR029044">
    <property type="entry name" value="Nucleotide-diphossugar_trans"/>
</dbReference>
<evidence type="ECO:0000313" key="1">
    <source>
        <dbReference type="EMBL" id="SAZ05230.1"/>
    </source>
</evidence>
<dbReference type="Proteomes" id="UP000190837">
    <property type="component" value="Unassembled WGS sequence"/>
</dbReference>
<dbReference type="AlphaFoldDB" id="A0A1C3HPF3"/>
<accession>A0A1C3HPF3</accession>
<dbReference type="RefSeq" id="WP_079541287.1">
    <property type="nucleotide sequence ID" value="NZ_CAURWG010000084.1"/>
</dbReference>